<feature type="transmembrane region" description="Helical" evidence="1">
    <location>
        <begin position="12"/>
        <end position="32"/>
    </location>
</feature>
<protein>
    <submittedName>
        <fullName evidence="2">Uncharacterized protein</fullName>
    </submittedName>
</protein>
<dbReference type="OrthoDB" id="950328at2"/>
<sequence length="201" mass="23153">MEGSAPEKQNIFKYIVFFLLTAAAAGIAYYYFSPKEADIADNNNVLLFIQNKIIDIDEKLKSGQTDSDLATSIAWHQSNAALYNEALNHKDKQVKEQSNILKDKIIQIQTKQFPELRKSYIQSKEAVLKQENIQIASTGNRNEILVFTSEKFEPKQSQKSFLKNINEIVHDLKFTKVIFRWSPDNKDSKEYKISLKNDSEI</sequence>
<keyword evidence="3" id="KW-1185">Reference proteome</keyword>
<name>A0A5M8QZ17_9BACT</name>
<evidence type="ECO:0000256" key="1">
    <source>
        <dbReference type="SAM" id="Phobius"/>
    </source>
</evidence>
<keyword evidence="1" id="KW-0812">Transmembrane</keyword>
<gene>
    <name evidence="2" type="ORF">FEM33_13380</name>
</gene>
<dbReference type="AlphaFoldDB" id="A0A5M8QZ17"/>
<dbReference type="EMBL" id="VBSN01000038">
    <property type="protein sequence ID" value="KAA6439262.1"/>
    <property type="molecule type" value="Genomic_DNA"/>
</dbReference>
<keyword evidence="1" id="KW-0472">Membrane</keyword>
<evidence type="ECO:0000313" key="2">
    <source>
        <dbReference type="EMBL" id="KAA6439262.1"/>
    </source>
</evidence>
<organism evidence="2 3">
    <name type="scientific">Dyadobacter flavalbus</name>
    <dbReference type="NCBI Taxonomy" id="2579942"/>
    <lineage>
        <taxon>Bacteria</taxon>
        <taxon>Pseudomonadati</taxon>
        <taxon>Bacteroidota</taxon>
        <taxon>Cytophagia</taxon>
        <taxon>Cytophagales</taxon>
        <taxon>Spirosomataceae</taxon>
        <taxon>Dyadobacter</taxon>
    </lineage>
</organism>
<reference evidence="2 3" key="1">
    <citation type="submission" date="2019-05" db="EMBL/GenBank/DDBJ databases">
        <authorList>
            <person name="Qu J.-H."/>
        </authorList>
    </citation>
    <scope>NUCLEOTIDE SEQUENCE [LARGE SCALE GENOMIC DNA]</scope>
    <source>
        <strain evidence="2 3">NS28</strain>
    </source>
</reference>
<keyword evidence="1" id="KW-1133">Transmembrane helix</keyword>
<proteinExistence type="predicted"/>
<accession>A0A5M8QZ17</accession>
<dbReference type="Proteomes" id="UP000323994">
    <property type="component" value="Unassembled WGS sequence"/>
</dbReference>
<comment type="caution">
    <text evidence="2">The sequence shown here is derived from an EMBL/GenBank/DDBJ whole genome shotgun (WGS) entry which is preliminary data.</text>
</comment>
<dbReference type="RefSeq" id="WP_139012512.1">
    <property type="nucleotide sequence ID" value="NZ_VBSN01000038.1"/>
</dbReference>
<evidence type="ECO:0000313" key="3">
    <source>
        <dbReference type="Proteomes" id="UP000323994"/>
    </source>
</evidence>